<evidence type="ECO:0000256" key="1">
    <source>
        <dbReference type="SAM" id="MobiDB-lite"/>
    </source>
</evidence>
<evidence type="ECO:0000313" key="3">
    <source>
        <dbReference type="EMBL" id="MFN2976873.1"/>
    </source>
</evidence>
<dbReference type="Proteomes" id="UP001634747">
    <property type="component" value="Unassembled WGS sequence"/>
</dbReference>
<feature type="signal peptide" evidence="2">
    <location>
        <begin position="1"/>
        <end position="21"/>
    </location>
</feature>
<reference evidence="3 4" key="1">
    <citation type="submission" date="2024-12" db="EMBL/GenBank/DDBJ databases">
        <authorList>
            <person name="Lee Y."/>
        </authorList>
    </citation>
    <scope>NUCLEOTIDE SEQUENCE [LARGE SCALE GENOMIC DNA]</scope>
    <source>
        <strain evidence="3 4">03SUJ4</strain>
    </source>
</reference>
<keyword evidence="4" id="KW-1185">Reference proteome</keyword>
<evidence type="ECO:0000313" key="4">
    <source>
        <dbReference type="Proteomes" id="UP001634747"/>
    </source>
</evidence>
<keyword evidence="2" id="KW-0732">Signal</keyword>
<dbReference type="EMBL" id="JBJYXY010000001">
    <property type="protein sequence ID" value="MFN2976873.1"/>
    <property type="molecule type" value="Genomic_DNA"/>
</dbReference>
<gene>
    <name evidence="3" type="ORF">ACK2TP_13970</name>
</gene>
<dbReference type="Pfam" id="PF07642">
    <property type="entry name" value="BBP2"/>
    <property type="match status" value="1"/>
</dbReference>
<comment type="caution">
    <text evidence="3">The sequence shown here is derived from an EMBL/GenBank/DDBJ whole genome shotgun (WGS) entry which is preliminary data.</text>
</comment>
<dbReference type="PROSITE" id="PS51257">
    <property type="entry name" value="PROKAR_LIPOPROTEIN"/>
    <property type="match status" value="1"/>
</dbReference>
<dbReference type="InterPro" id="IPR011486">
    <property type="entry name" value="BBP2"/>
</dbReference>
<feature type="region of interest" description="Disordered" evidence="1">
    <location>
        <begin position="55"/>
        <end position="94"/>
    </location>
</feature>
<organism evidence="3 4">
    <name type="scientific">Terriglobus aquaticus</name>
    <dbReference type="NCBI Taxonomy" id="940139"/>
    <lineage>
        <taxon>Bacteria</taxon>
        <taxon>Pseudomonadati</taxon>
        <taxon>Acidobacteriota</taxon>
        <taxon>Terriglobia</taxon>
        <taxon>Terriglobales</taxon>
        <taxon>Acidobacteriaceae</taxon>
        <taxon>Terriglobus</taxon>
    </lineage>
</organism>
<proteinExistence type="predicted"/>
<name>A0ABW9KMV9_9BACT</name>
<accession>A0ABW9KMV9</accession>
<feature type="chain" id="PRO_5045145524" evidence="2">
    <location>
        <begin position="22"/>
        <end position="479"/>
    </location>
</feature>
<sequence>MQRLATSLLTALFACSLNLGAQQTADSNQPQPVAPANRNFIQRLADAYWSDWHPTPASADAPAPAPARRGFDGPLDSPPFPSSDYSVGGTPTLGAPDTQTYPLMEAINHNRSRIKIYGWLNGGFNVSTSNKGDGANAPAAYYVNPNRLTADQQVLYIERLPDTVQTDHIDWGFRFAQLYGQDYRYTTAKGIFSQQLLKFNRQNGYDAVMAYVDIYFPKVAEGMNVRIGRYISLPDIEAQLAPNNYTYSHSLLYTIDPYTQTGIVASVKLSDHWLVQAGLSGGNDVALWTPDAKPTLTACVDYTWSKGGDALYTCANSVNDGKYAYNNVQGYYETWYHRINAKWHTDTETWYMYERQVPNIAGNVSNPITPETGANGAFCSANERTCFAPEVAVVNYVEHEFSHTRYLSIRNEFLDDIKGQRTGYTTKYSEHLVSFGQWIGSTVLFRPELRLEHSYNLAAYDLGTKKTQFVVAGDLTYHF</sequence>
<evidence type="ECO:0000256" key="2">
    <source>
        <dbReference type="SAM" id="SignalP"/>
    </source>
</evidence>
<dbReference type="RefSeq" id="WP_263414944.1">
    <property type="nucleotide sequence ID" value="NZ_BAABBH010000001.1"/>
</dbReference>
<protein>
    <submittedName>
        <fullName evidence="3">Porin</fullName>
    </submittedName>
</protein>